<dbReference type="FunFam" id="3.30.160.60:FF:000624">
    <property type="entry name" value="zinc finger protein 697"/>
    <property type="match status" value="1"/>
</dbReference>
<evidence type="ECO:0000256" key="3">
    <source>
        <dbReference type="ARBA" id="ARBA00022723"/>
    </source>
</evidence>
<feature type="domain" description="C2H2-type" evidence="10">
    <location>
        <begin position="585"/>
        <end position="612"/>
    </location>
</feature>
<dbReference type="PANTHER" id="PTHR23234:SF10">
    <property type="entry name" value="RIKEN CDNA 6720489N17 GENE-RELATED"/>
    <property type="match status" value="1"/>
</dbReference>
<feature type="domain" description="C2H2-type" evidence="10">
    <location>
        <begin position="669"/>
        <end position="692"/>
    </location>
</feature>
<evidence type="ECO:0000313" key="12">
    <source>
        <dbReference type="Proteomes" id="UP000007110"/>
    </source>
</evidence>
<dbReference type="GO" id="GO:0005634">
    <property type="term" value="C:nucleus"/>
    <property type="evidence" value="ECO:0007669"/>
    <property type="project" value="UniProtKB-SubCell"/>
</dbReference>
<reference evidence="11" key="2">
    <citation type="submission" date="2021-01" db="UniProtKB">
        <authorList>
            <consortium name="EnsemblMetazoa"/>
        </authorList>
    </citation>
    <scope>IDENTIFICATION</scope>
</reference>
<evidence type="ECO:0000256" key="8">
    <source>
        <dbReference type="PROSITE-ProRule" id="PRU00042"/>
    </source>
</evidence>
<evidence type="ECO:0000313" key="11">
    <source>
        <dbReference type="EnsemblMetazoa" id="XP_011673663"/>
    </source>
</evidence>
<dbReference type="EnsemblMetazoa" id="XM_011675361">
    <property type="protein sequence ID" value="XP_011673663"/>
    <property type="gene ID" value="LOC581084"/>
</dbReference>
<organism evidence="11 12">
    <name type="scientific">Strongylocentrotus purpuratus</name>
    <name type="common">Purple sea urchin</name>
    <dbReference type="NCBI Taxonomy" id="7668"/>
    <lineage>
        <taxon>Eukaryota</taxon>
        <taxon>Metazoa</taxon>
        <taxon>Echinodermata</taxon>
        <taxon>Eleutherozoa</taxon>
        <taxon>Echinozoa</taxon>
        <taxon>Echinoidea</taxon>
        <taxon>Euechinoidea</taxon>
        <taxon>Echinacea</taxon>
        <taxon>Camarodonta</taxon>
        <taxon>Echinidea</taxon>
        <taxon>Strongylocentrotidae</taxon>
        <taxon>Strongylocentrotus</taxon>
    </lineage>
</organism>
<dbReference type="FunFam" id="3.30.160.60:FF:000110">
    <property type="entry name" value="Zinc finger protein-like"/>
    <property type="match status" value="1"/>
</dbReference>
<comment type="function">
    <text evidence="1">May be involved in transcriptional regulation.</text>
</comment>
<evidence type="ECO:0000256" key="7">
    <source>
        <dbReference type="ARBA" id="ARBA00023242"/>
    </source>
</evidence>
<evidence type="ECO:0000256" key="4">
    <source>
        <dbReference type="ARBA" id="ARBA00022737"/>
    </source>
</evidence>
<dbReference type="GeneID" id="581084"/>
<accession>A0A7M7HG85</accession>
<name>A0A7M7HG85_STRPU</name>
<dbReference type="PANTHER" id="PTHR23234">
    <property type="entry name" value="ZNF44 PROTEIN"/>
    <property type="match status" value="1"/>
</dbReference>
<dbReference type="RefSeq" id="XP_011673663.2">
    <property type="nucleotide sequence ID" value="XM_011675361.2"/>
</dbReference>
<dbReference type="GO" id="GO:0006357">
    <property type="term" value="P:regulation of transcription by RNA polymerase II"/>
    <property type="evidence" value="ECO:0000318"/>
    <property type="project" value="GO_Central"/>
</dbReference>
<keyword evidence="7" id="KW-0539">Nucleus</keyword>
<dbReference type="GO" id="GO:0000978">
    <property type="term" value="F:RNA polymerase II cis-regulatory region sequence-specific DNA binding"/>
    <property type="evidence" value="ECO:0000318"/>
    <property type="project" value="GO_Central"/>
</dbReference>
<dbReference type="InterPro" id="IPR036236">
    <property type="entry name" value="Znf_C2H2_sf"/>
</dbReference>
<keyword evidence="4" id="KW-0677">Repeat</keyword>
<dbReference type="Gene3D" id="3.30.160.60">
    <property type="entry name" value="Classic Zinc Finger"/>
    <property type="match status" value="8"/>
</dbReference>
<dbReference type="FunFam" id="3.30.160.60:FF:001182">
    <property type="entry name" value="Zinc finger, C2H2 type"/>
    <property type="match status" value="1"/>
</dbReference>
<feature type="region of interest" description="Disordered" evidence="9">
    <location>
        <begin position="357"/>
        <end position="379"/>
    </location>
</feature>
<dbReference type="OMA" id="AHIYRHT"/>
<dbReference type="InterPro" id="IPR050758">
    <property type="entry name" value="Znf_C2H2-type"/>
</dbReference>
<feature type="region of interest" description="Disordered" evidence="9">
    <location>
        <begin position="422"/>
        <end position="442"/>
    </location>
</feature>
<dbReference type="GO" id="GO:0000981">
    <property type="term" value="F:DNA-binding transcription factor activity, RNA polymerase II-specific"/>
    <property type="evidence" value="ECO:0000318"/>
    <property type="project" value="GO_Central"/>
</dbReference>
<dbReference type="InParanoid" id="A0A7M7HG85"/>
<dbReference type="FunFam" id="3.30.160.60:FF:002343">
    <property type="entry name" value="Zinc finger protein 33A"/>
    <property type="match status" value="1"/>
</dbReference>
<dbReference type="SMART" id="SM00355">
    <property type="entry name" value="ZnF_C2H2"/>
    <property type="match status" value="8"/>
</dbReference>
<evidence type="ECO:0000259" key="10">
    <source>
        <dbReference type="PROSITE" id="PS50157"/>
    </source>
</evidence>
<comment type="subcellular location">
    <subcellularLocation>
        <location evidence="2">Nucleus</location>
    </subcellularLocation>
</comment>
<feature type="domain" description="C2H2-type" evidence="10">
    <location>
        <begin position="473"/>
        <end position="500"/>
    </location>
</feature>
<keyword evidence="5 8" id="KW-0863">Zinc-finger</keyword>
<dbReference type="AlphaFoldDB" id="A0A7M7HG85"/>
<keyword evidence="6" id="KW-0862">Zinc</keyword>
<dbReference type="PROSITE" id="PS00028">
    <property type="entry name" value="ZINC_FINGER_C2H2_1"/>
    <property type="match status" value="8"/>
</dbReference>
<evidence type="ECO:0000256" key="9">
    <source>
        <dbReference type="SAM" id="MobiDB-lite"/>
    </source>
</evidence>
<evidence type="ECO:0000256" key="1">
    <source>
        <dbReference type="ARBA" id="ARBA00003767"/>
    </source>
</evidence>
<feature type="domain" description="C2H2-type" evidence="10">
    <location>
        <begin position="529"/>
        <end position="556"/>
    </location>
</feature>
<dbReference type="KEGG" id="spu:581084"/>
<dbReference type="FunFam" id="3.30.160.60:FF:000634">
    <property type="entry name" value="Zinc finger X-chromosomal protein"/>
    <property type="match status" value="1"/>
</dbReference>
<dbReference type="FunFam" id="3.30.160.60:FF:000512">
    <property type="entry name" value="zinc finger protein 197 isoform X1"/>
    <property type="match status" value="1"/>
</dbReference>
<dbReference type="SUPFAM" id="SSF57667">
    <property type="entry name" value="beta-beta-alpha zinc fingers"/>
    <property type="match status" value="4"/>
</dbReference>
<feature type="domain" description="C2H2-type" evidence="10">
    <location>
        <begin position="613"/>
        <end position="640"/>
    </location>
</feature>
<protein>
    <recommendedName>
        <fullName evidence="10">C2H2-type domain-containing protein</fullName>
    </recommendedName>
</protein>
<dbReference type="FunFam" id="3.30.160.60:FF:000557">
    <property type="entry name" value="zinc finger and SCAN domain-containing protein 29"/>
    <property type="match status" value="1"/>
</dbReference>
<feature type="domain" description="C2H2-type" evidence="10">
    <location>
        <begin position="501"/>
        <end position="528"/>
    </location>
</feature>
<dbReference type="InterPro" id="IPR013087">
    <property type="entry name" value="Znf_C2H2_type"/>
</dbReference>
<feature type="region of interest" description="Disordered" evidence="9">
    <location>
        <begin position="292"/>
        <end position="319"/>
    </location>
</feature>
<evidence type="ECO:0000256" key="6">
    <source>
        <dbReference type="ARBA" id="ARBA00022833"/>
    </source>
</evidence>
<keyword evidence="12" id="KW-1185">Reference proteome</keyword>
<evidence type="ECO:0000256" key="5">
    <source>
        <dbReference type="ARBA" id="ARBA00022771"/>
    </source>
</evidence>
<dbReference type="PROSITE" id="PS50157">
    <property type="entry name" value="ZINC_FINGER_C2H2_2"/>
    <property type="match status" value="8"/>
</dbReference>
<dbReference type="FunFam" id="3.30.160.60:FF:000345">
    <property type="entry name" value="Zinc finger protein Gfi-1"/>
    <property type="match status" value="1"/>
</dbReference>
<dbReference type="Pfam" id="PF00096">
    <property type="entry name" value="zf-C2H2"/>
    <property type="match status" value="7"/>
</dbReference>
<dbReference type="Proteomes" id="UP000007110">
    <property type="component" value="Unassembled WGS sequence"/>
</dbReference>
<dbReference type="OrthoDB" id="654211at2759"/>
<keyword evidence="3" id="KW-0479">Metal-binding</keyword>
<proteinExistence type="predicted"/>
<reference evidence="12" key="1">
    <citation type="submission" date="2015-02" db="EMBL/GenBank/DDBJ databases">
        <title>Genome sequencing for Strongylocentrotus purpuratus.</title>
        <authorList>
            <person name="Murali S."/>
            <person name="Liu Y."/>
            <person name="Vee V."/>
            <person name="English A."/>
            <person name="Wang M."/>
            <person name="Skinner E."/>
            <person name="Han Y."/>
            <person name="Muzny D.M."/>
            <person name="Worley K.C."/>
            <person name="Gibbs R.A."/>
        </authorList>
    </citation>
    <scope>NUCLEOTIDE SEQUENCE</scope>
</reference>
<dbReference type="GO" id="GO:0008270">
    <property type="term" value="F:zinc ion binding"/>
    <property type="evidence" value="ECO:0007669"/>
    <property type="project" value="UniProtKB-KW"/>
</dbReference>
<evidence type="ECO:0000256" key="2">
    <source>
        <dbReference type="ARBA" id="ARBA00004123"/>
    </source>
</evidence>
<sequence length="701" mass="78921">MPRAFLIKHKRARVDNIADELLARHEMGHGDGEDIRMRGSERGLSPSRFGQHICTKGLSKRELNAVEMDMEARGLMNFHPAYTLAPGMYPPPPPLLRMSTGSAFEKVHPGAPMPENLGVGFGPLAGSVDPQRLVLNPWLAGYPELAGHNILRDRLLNHPASAYLIADPKRGLYQMPHGAFLSKPLDEPLDLKVRGPSREGHEDEKRELTRMSKDYHPEDVLSFKKRSLGGPVRLPVGTEPDDYPRYPPMSSAIHPSSYPFFGIPYGHLLAQKYPGGFGLRPVERNQYLGQRGPKRMEMSPPMASHASPQPDLDQPPICSVKPIFNEQDESSNSPSPLSNAYLSPTILNQPRYALSQESIDDDDSDNQSPSPVGGKRLTRQPILGVEYIQNGIDNELRHDLDSSQEAEQQHLSQDPEEQYLLQDEPNPIPETDAKTGCQPNVDEKINLPMIPKFKGETKGRRSNSAKTPQPRKYMCDVCGKGFSRSNTLVTHKRIHTGDKPFSCELCGRAFRQPGNLTRHRLTHTTVKPYVCSQCGKAFNRASNLHTHMRTHTNYKPFVCQYCGKGFHQKIDMKIHSYTHTGEKPHKCKKCGRGFKQLTHLTYHMRTHSEVKMYTCAYCGKGFNQKGNLQAHIYRHTGERPYRCEVCDKGFTLASTLNTHRRTHAEKKPFACQYCGKDFYQRNALKSHLLASHPYSGGESLL</sequence>
<feature type="domain" description="C2H2-type" evidence="10">
    <location>
        <begin position="641"/>
        <end position="668"/>
    </location>
</feature>
<feature type="domain" description="C2H2-type" evidence="10">
    <location>
        <begin position="557"/>
        <end position="584"/>
    </location>
</feature>